<dbReference type="PROSITE" id="PS50164">
    <property type="entry name" value="GIY_YIG"/>
    <property type="match status" value="1"/>
</dbReference>
<comment type="similarity">
    <text evidence="1">Belongs to the UPF0213 family.</text>
</comment>
<reference evidence="3 4" key="1">
    <citation type="journal article" date="2015" name="Nature">
        <title>rRNA introns, odd ribosomes, and small enigmatic genomes across a large radiation of phyla.</title>
        <authorList>
            <person name="Brown C.T."/>
            <person name="Hug L.A."/>
            <person name="Thomas B.C."/>
            <person name="Sharon I."/>
            <person name="Castelle C.J."/>
            <person name="Singh A."/>
            <person name="Wilkins M.J."/>
            <person name="Williams K.H."/>
            <person name="Banfield J.F."/>
        </authorList>
    </citation>
    <scope>NUCLEOTIDE SEQUENCE [LARGE SCALE GENOMIC DNA]</scope>
</reference>
<dbReference type="InterPro" id="IPR035901">
    <property type="entry name" value="GIY-YIG_endonuc_sf"/>
</dbReference>
<feature type="domain" description="GIY-YIG" evidence="2">
    <location>
        <begin position="2"/>
        <end position="79"/>
    </location>
</feature>
<name>A0A0G1HYW1_9BACT</name>
<proteinExistence type="inferred from homology"/>
<dbReference type="CDD" id="cd10448">
    <property type="entry name" value="GIY-YIG_unchar_3"/>
    <property type="match status" value="1"/>
</dbReference>
<dbReference type="Pfam" id="PF01541">
    <property type="entry name" value="GIY-YIG"/>
    <property type="match status" value="1"/>
</dbReference>
<dbReference type="InterPro" id="IPR050190">
    <property type="entry name" value="UPF0213_domain"/>
</dbReference>
<dbReference type="Proteomes" id="UP000034006">
    <property type="component" value="Unassembled WGS sequence"/>
</dbReference>
<dbReference type="PANTHER" id="PTHR34477">
    <property type="entry name" value="UPF0213 PROTEIN YHBQ"/>
    <property type="match status" value="1"/>
</dbReference>
<dbReference type="PANTHER" id="PTHR34477:SF5">
    <property type="entry name" value="BSL5627 PROTEIN"/>
    <property type="match status" value="1"/>
</dbReference>
<gene>
    <name evidence="3" type="ORF">UW44_C0008G0085</name>
</gene>
<dbReference type="AlphaFoldDB" id="A0A0G1HYW1"/>
<comment type="caution">
    <text evidence="3">The sequence shown here is derived from an EMBL/GenBank/DDBJ whole genome shotgun (WGS) entry which is preliminary data.</text>
</comment>
<organism evidence="3 4">
    <name type="scientific">Candidatus Collierbacteria bacterium GW2011_GWB2_44_22</name>
    <dbReference type="NCBI Taxonomy" id="1618387"/>
    <lineage>
        <taxon>Bacteria</taxon>
        <taxon>Candidatus Collieribacteriota</taxon>
    </lineage>
</organism>
<dbReference type="STRING" id="1618387.UW44_C0008G0085"/>
<dbReference type="Gene3D" id="3.40.1440.10">
    <property type="entry name" value="GIY-YIG endonuclease"/>
    <property type="match status" value="1"/>
</dbReference>
<accession>A0A0G1HYW1</accession>
<dbReference type="SUPFAM" id="SSF82771">
    <property type="entry name" value="GIY-YIG endonuclease"/>
    <property type="match status" value="1"/>
</dbReference>
<dbReference type="InterPro" id="IPR000305">
    <property type="entry name" value="GIY-YIG_endonuc"/>
</dbReference>
<sequence>MRKFFVYILASYKYGTLYVGVTGNLQNRMEIHQSGVVEGFTKKYKVNKLVYYEEFNSPEEAILREKQLKRWKRFWKINLIETVNPDWEELII</sequence>
<dbReference type="EMBL" id="LCIH01000008">
    <property type="protein sequence ID" value="KKT51763.1"/>
    <property type="molecule type" value="Genomic_DNA"/>
</dbReference>
<evidence type="ECO:0000259" key="2">
    <source>
        <dbReference type="PROSITE" id="PS50164"/>
    </source>
</evidence>
<evidence type="ECO:0000313" key="4">
    <source>
        <dbReference type="Proteomes" id="UP000034006"/>
    </source>
</evidence>
<evidence type="ECO:0000256" key="1">
    <source>
        <dbReference type="ARBA" id="ARBA00007435"/>
    </source>
</evidence>
<protein>
    <submittedName>
        <fullName evidence="3">Excinuclease ABC C subunit domain protein</fullName>
    </submittedName>
</protein>
<evidence type="ECO:0000313" key="3">
    <source>
        <dbReference type="EMBL" id="KKT51763.1"/>
    </source>
</evidence>